<keyword evidence="2" id="KW-1185">Reference proteome</keyword>
<protein>
    <submittedName>
        <fullName evidence="1">GapA-binding peptide SR1P</fullName>
    </submittedName>
</protein>
<name>A0A926QLP4_9BACL</name>
<dbReference type="RefSeq" id="WP_188176413.1">
    <property type="nucleotide sequence ID" value="NZ_JACVVD010000008.1"/>
</dbReference>
<comment type="caution">
    <text evidence="1">The sequence shown here is derived from an EMBL/GenBank/DDBJ whole genome shotgun (WGS) entry which is preliminary data.</text>
</comment>
<dbReference type="Proteomes" id="UP000650466">
    <property type="component" value="Unassembled WGS sequence"/>
</dbReference>
<dbReference type="AlphaFoldDB" id="A0A926QLP4"/>
<evidence type="ECO:0000313" key="2">
    <source>
        <dbReference type="Proteomes" id="UP000650466"/>
    </source>
</evidence>
<reference evidence="1" key="1">
    <citation type="submission" date="2020-09" db="EMBL/GenBank/DDBJ databases">
        <title>Draft Genome Sequence of Paenibacillus sp. WST5.</title>
        <authorList>
            <person name="Bao Z."/>
        </authorList>
    </citation>
    <scope>NUCLEOTIDE SEQUENCE</scope>
    <source>
        <strain evidence="1">WST5</strain>
    </source>
</reference>
<evidence type="ECO:0000313" key="1">
    <source>
        <dbReference type="EMBL" id="MBD0382614.1"/>
    </source>
</evidence>
<organism evidence="1 2">
    <name type="scientific">Paenibacillus sedimenti</name>
    <dbReference type="NCBI Taxonomy" id="2770274"/>
    <lineage>
        <taxon>Bacteria</taxon>
        <taxon>Bacillati</taxon>
        <taxon>Bacillota</taxon>
        <taxon>Bacilli</taxon>
        <taxon>Bacillales</taxon>
        <taxon>Paenibacillaceae</taxon>
        <taxon>Paenibacillus</taxon>
    </lineage>
</organism>
<gene>
    <name evidence="1" type="ORF">ICC18_21075</name>
</gene>
<sequence length="60" mass="6589">MSNTNGVKYAAIQRHDLGVIICKECNTVIGTLPTNGYKKFYGHCNSAACLEKKKAVDNQK</sequence>
<proteinExistence type="predicted"/>
<dbReference type="EMBL" id="JACVVD010000008">
    <property type="protein sequence ID" value="MBD0382614.1"/>
    <property type="molecule type" value="Genomic_DNA"/>
</dbReference>
<accession>A0A926QLP4</accession>